<organism evidence="2">
    <name type="scientific">uncultured Gemmatimonadaceae bacterium</name>
    <dbReference type="NCBI Taxonomy" id="246130"/>
    <lineage>
        <taxon>Bacteria</taxon>
        <taxon>Pseudomonadati</taxon>
        <taxon>Gemmatimonadota</taxon>
        <taxon>Gemmatimonadia</taxon>
        <taxon>Gemmatimonadales</taxon>
        <taxon>Gemmatimonadaceae</taxon>
        <taxon>environmental samples</taxon>
    </lineage>
</organism>
<gene>
    <name evidence="2" type="ORF">AVDCRST_MAG11-1704</name>
</gene>
<feature type="non-terminal residue" evidence="2">
    <location>
        <position position="1"/>
    </location>
</feature>
<name>A0A6J4KT06_9BACT</name>
<proteinExistence type="predicted"/>
<protein>
    <submittedName>
        <fullName evidence="2">Uncharacterized protein</fullName>
    </submittedName>
</protein>
<reference evidence="2" key="1">
    <citation type="submission" date="2020-02" db="EMBL/GenBank/DDBJ databases">
        <authorList>
            <person name="Meier V. D."/>
        </authorList>
    </citation>
    <scope>NUCLEOTIDE SEQUENCE</scope>
    <source>
        <strain evidence="2">AVDCRST_MAG11</strain>
    </source>
</reference>
<feature type="non-terminal residue" evidence="2">
    <location>
        <position position="57"/>
    </location>
</feature>
<accession>A0A6J4KT06</accession>
<sequence>CSPRPPTPSSGRASPSPRSRRSRGGPPSAARARWGSPCSWSPGWRPRRPAPGRSPRR</sequence>
<feature type="compositionally biased region" description="Low complexity" evidence="1">
    <location>
        <begin position="24"/>
        <end position="44"/>
    </location>
</feature>
<evidence type="ECO:0000313" key="2">
    <source>
        <dbReference type="EMBL" id="CAA9314588.1"/>
    </source>
</evidence>
<feature type="compositionally biased region" description="Basic residues" evidence="1">
    <location>
        <begin position="45"/>
        <end position="57"/>
    </location>
</feature>
<feature type="region of interest" description="Disordered" evidence="1">
    <location>
        <begin position="1"/>
        <end position="57"/>
    </location>
</feature>
<evidence type="ECO:0000256" key="1">
    <source>
        <dbReference type="SAM" id="MobiDB-lite"/>
    </source>
</evidence>
<dbReference type="AlphaFoldDB" id="A0A6J4KT06"/>
<dbReference type="EMBL" id="CADCTU010000387">
    <property type="protein sequence ID" value="CAA9314588.1"/>
    <property type="molecule type" value="Genomic_DNA"/>
</dbReference>